<reference evidence="2 3" key="2">
    <citation type="journal article" date="2013" name="Plant Cell Physiol.">
        <title>Rice Annotation Project Database (RAP-DB): an integrative and interactive database for rice genomics.</title>
        <authorList>
            <person name="Sakai H."/>
            <person name="Lee S.S."/>
            <person name="Tanaka T."/>
            <person name="Numa H."/>
            <person name="Kim J."/>
            <person name="Kawahara Y."/>
            <person name="Wakimoto H."/>
            <person name="Yang C.C."/>
            <person name="Iwamoto M."/>
            <person name="Abe T."/>
            <person name="Yamada Y."/>
            <person name="Muto A."/>
            <person name="Inokuchi H."/>
            <person name="Ikemura T."/>
            <person name="Matsumoto T."/>
            <person name="Sasaki T."/>
            <person name="Itoh T."/>
        </authorList>
    </citation>
    <scope>NUCLEOTIDE SEQUENCE [LARGE SCALE GENOMIC DNA]</scope>
    <source>
        <strain evidence="3">cv. Nipponbare</strain>
    </source>
</reference>
<name>A0A0P0X6P3_ORYSJ</name>
<proteinExistence type="predicted"/>
<dbReference type="AlphaFoldDB" id="A0A0P0X6P3"/>
<dbReference type="EMBL" id="AP014963">
    <property type="protein sequence ID" value="BAT01472.1"/>
    <property type="molecule type" value="Genomic_DNA"/>
</dbReference>
<dbReference type="Proteomes" id="UP000059680">
    <property type="component" value="Chromosome 7"/>
</dbReference>
<evidence type="ECO:0000256" key="1">
    <source>
        <dbReference type="SAM" id="MobiDB-lite"/>
    </source>
</evidence>
<gene>
    <name evidence="2" type="ordered locus">Os07g0479350</name>
    <name evidence="2" type="ORF">OSNPB_070479350</name>
</gene>
<sequence>MEARWMGLSTRVPAGTSPSPRLEGEGEASRGWRLRARMRPTAAERGSCPAGTGRSEAVGRRRKGLPSSGEAAAAAAAAPTRRKVRRRE</sequence>
<reference evidence="3" key="1">
    <citation type="journal article" date="2005" name="Nature">
        <title>The map-based sequence of the rice genome.</title>
        <authorList>
            <consortium name="International rice genome sequencing project (IRGSP)"/>
            <person name="Matsumoto T."/>
            <person name="Wu J."/>
            <person name="Kanamori H."/>
            <person name="Katayose Y."/>
            <person name="Fujisawa M."/>
            <person name="Namiki N."/>
            <person name="Mizuno H."/>
            <person name="Yamamoto K."/>
            <person name="Antonio B.A."/>
            <person name="Baba T."/>
            <person name="Sakata K."/>
            <person name="Nagamura Y."/>
            <person name="Aoki H."/>
            <person name="Arikawa K."/>
            <person name="Arita K."/>
            <person name="Bito T."/>
            <person name="Chiden Y."/>
            <person name="Fujitsuka N."/>
            <person name="Fukunaka R."/>
            <person name="Hamada M."/>
            <person name="Harada C."/>
            <person name="Hayashi A."/>
            <person name="Hijishita S."/>
            <person name="Honda M."/>
            <person name="Hosokawa S."/>
            <person name="Ichikawa Y."/>
            <person name="Idonuma A."/>
            <person name="Iijima M."/>
            <person name="Ikeda M."/>
            <person name="Ikeno M."/>
            <person name="Ito K."/>
            <person name="Ito S."/>
            <person name="Ito T."/>
            <person name="Ito Y."/>
            <person name="Ito Y."/>
            <person name="Iwabuchi A."/>
            <person name="Kamiya K."/>
            <person name="Karasawa W."/>
            <person name="Kurita K."/>
            <person name="Katagiri S."/>
            <person name="Kikuta A."/>
            <person name="Kobayashi H."/>
            <person name="Kobayashi N."/>
            <person name="Machita K."/>
            <person name="Maehara T."/>
            <person name="Masukawa M."/>
            <person name="Mizubayashi T."/>
            <person name="Mukai Y."/>
            <person name="Nagasaki H."/>
            <person name="Nagata Y."/>
            <person name="Naito S."/>
            <person name="Nakashima M."/>
            <person name="Nakama Y."/>
            <person name="Nakamichi Y."/>
            <person name="Nakamura M."/>
            <person name="Meguro A."/>
            <person name="Negishi M."/>
            <person name="Ohta I."/>
            <person name="Ohta T."/>
            <person name="Okamoto M."/>
            <person name="Ono N."/>
            <person name="Saji S."/>
            <person name="Sakaguchi M."/>
            <person name="Sakai K."/>
            <person name="Shibata M."/>
            <person name="Shimokawa T."/>
            <person name="Song J."/>
            <person name="Takazaki Y."/>
            <person name="Terasawa K."/>
            <person name="Tsugane M."/>
            <person name="Tsuji K."/>
            <person name="Ueda S."/>
            <person name="Waki K."/>
            <person name="Yamagata H."/>
            <person name="Yamamoto M."/>
            <person name="Yamamoto S."/>
            <person name="Yamane H."/>
            <person name="Yoshiki S."/>
            <person name="Yoshihara R."/>
            <person name="Yukawa K."/>
            <person name="Zhong H."/>
            <person name="Yano M."/>
            <person name="Yuan Q."/>
            <person name="Ouyang S."/>
            <person name="Liu J."/>
            <person name="Jones K.M."/>
            <person name="Gansberger K."/>
            <person name="Moffat K."/>
            <person name="Hill J."/>
            <person name="Bera J."/>
            <person name="Fadrosh D."/>
            <person name="Jin S."/>
            <person name="Johri S."/>
            <person name="Kim M."/>
            <person name="Overton L."/>
            <person name="Reardon M."/>
            <person name="Tsitrin T."/>
            <person name="Vuong H."/>
            <person name="Weaver B."/>
            <person name="Ciecko A."/>
            <person name="Tallon L."/>
            <person name="Jackson J."/>
            <person name="Pai G."/>
            <person name="Aken S.V."/>
            <person name="Utterback T."/>
            <person name="Reidmuller S."/>
            <person name="Feldblyum T."/>
            <person name="Hsiao J."/>
            <person name="Zismann V."/>
            <person name="Iobst S."/>
            <person name="de Vazeille A.R."/>
            <person name="Buell C.R."/>
            <person name="Ying K."/>
            <person name="Li Y."/>
            <person name="Lu T."/>
            <person name="Huang Y."/>
            <person name="Zhao Q."/>
            <person name="Feng Q."/>
            <person name="Zhang L."/>
            <person name="Zhu J."/>
            <person name="Weng Q."/>
            <person name="Mu J."/>
            <person name="Lu Y."/>
            <person name="Fan D."/>
            <person name="Liu Y."/>
            <person name="Guan J."/>
            <person name="Zhang Y."/>
            <person name="Yu S."/>
            <person name="Liu X."/>
            <person name="Zhang Y."/>
            <person name="Hong G."/>
            <person name="Han B."/>
            <person name="Choisne N."/>
            <person name="Demange N."/>
            <person name="Orjeda G."/>
            <person name="Samain S."/>
            <person name="Cattolico L."/>
            <person name="Pelletier E."/>
            <person name="Couloux A."/>
            <person name="Segurens B."/>
            <person name="Wincker P."/>
            <person name="D'Hont A."/>
            <person name="Scarpelli C."/>
            <person name="Weissenbach J."/>
            <person name="Salanoubat M."/>
            <person name="Quetier F."/>
            <person name="Yu Y."/>
            <person name="Kim H.R."/>
            <person name="Rambo T."/>
            <person name="Currie J."/>
            <person name="Collura K."/>
            <person name="Luo M."/>
            <person name="Yang T."/>
            <person name="Ammiraju J.S.S."/>
            <person name="Engler F."/>
            <person name="Soderlund C."/>
            <person name="Wing R.A."/>
            <person name="Palmer L.E."/>
            <person name="de la Bastide M."/>
            <person name="Spiegel L."/>
            <person name="Nascimento L."/>
            <person name="Zutavern T."/>
            <person name="O'Shaughnessy A."/>
            <person name="Dike S."/>
            <person name="Dedhia N."/>
            <person name="Preston R."/>
            <person name="Balija V."/>
            <person name="McCombie W.R."/>
            <person name="Chow T."/>
            <person name="Chen H."/>
            <person name="Chung M."/>
            <person name="Chen C."/>
            <person name="Shaw J."/>
            <person name="Wu H."/>
            <person name="Hsiao K."/>
            <person name="Chao Y."/>
            <person name="Chu M."/>
            <person name="Cheng C."/>
            <person name="Hour A."/>
            <person name="Lee P."/>
            <person name="Lin S."/>
            <person name="Lin Y."/>
            <person name="Liou J."/>
            <person name="Liu S."/>
            <person name="Hsing Y."/>
            <person name="Raghuvanshi S."/>
            <person name="Mohanty A."/>
            <person name="Bharti A.K."/>
            <person name="Gaur A."/>
            <person name="Gupta V."/>
            <person name="Kumar D."/>
            <person name="Ravi V."/>
            <person name="Vij S."/>
            <person name="Kapur A."/>
            <person name="Khurana P."/>
            <person name="Khurana P."/>
            <person name="Khurana J.P."/>
            <person name="Tyagi A.K."/>
            <person name="Gaikwad K."/>
            <person name="Singh A."/>
            <person name="Dalal V."/>
            <person name="Srivastava S."/>
            <person name="Dixit A."/>
            <person name="Pal A.K."/>
            <person name="Ghazi I.A."/>
            <person name="Yadav M."/>
            <person name="Pandit A."/>
            <person name="Bhargava A."/>
            <person name="Sureshbabu K."/>
            <person name="Batra K."/>
            <person name="Sharma T.R."/>
            <person name="Mohapatra T."/>
            <person name="Singh N.K."/>
            <person name="Messing J."/>
            <person name="Nelson A.B."/>
            <person name="Fuks G."/>
            <person name="Kavchok S."/>
            <person name="Keizer G."/>
            <person name="Linton E."/>
            <person name="Llaca V."/>
            <person name="Song R."/>
            <person name="Tanyolac B."/>
            <person name="Young S."/>
            <person name="Ho-Il K."/>
            <person name="Hahn J.H."/>
            <person name="Sangsakoo G."/>
            <person name="Vanavichit A."/>
            <person name="de Mattos Luiz.A.T."/>
            <person name="Zimmer P.D."/>
            <person name="Malone G."/>
            <person name="Dellagostin O."/>
            <person name="de Oliveira A.C."/>
            <person name="Bevan M."/>
            <person name="Bancroft I."/>
            <person name="Minx P."/>
            <person name="Cordum H."/>
            <person name="Wilson R."/>
            <person name="Cheng Z."/>
            <person name="Jin W."/>
            <person name="Jiang J."/>
            <person name="Leong S.A."/>
            <person name="Iwama H."/>
            <person name="Gojobori T."/>
            <person name="Itoh T."/>
            <person name="Niimura Y."/>
            <person name="Fujii Y."/>
            <person name="Habara T."/>
            <person name="Sakai H."/>
            <person name="Sato Y."/>
            <person name="Wilson G."/>
            <person name="Kumar K."/>
            <person name="McCouch S."/>
            <person name="Juretic N."/>
            <person name="Hoen D."/>
            <person name="Wright S."/>
            <person name="Bruskiewich R."/>
            <person name="Bureau T."/>
            <person name="Miyao A."/>
            <person name="Hirochika H."/>
            <person name="Nishikawa T."/>
            <person name="Kadowaki K."/>
            <person name="Sugiura M."/>
            <person name="Burr B."/>
            <person name="Sasaki T."/>
        </authorList>
    </citation>
    <scope>NUCLEOTIDE SEQUENCE [LARGE SCALE GENOMIC DNA]</scope>
    <source>
        <strain evidence="3">cv. Nipponbare</strain>
    </source>
</reference>
<keyword evidence="3" id="KW-1185">Reference proteome</keyword>
<protein>
    <submittedName>
        <fullName evidence="2">Os07g0479350 protein</fullName>
    </submittedName>
</protein>
<feature type="region of interest" description="Disordered" evidence="1">
    <location>
        <begin position="1"/>
        <end position="88"/>
    </location>
</feature>
<organism evidence="2 3">
    <name type="scientific">Oryza sativa subsp. japonica</name>
    <name type="common">Rice</name>
    <dbReference type="NCBI Taxonomy" id="39947"/>
    <lineage>
        <taxon>Eukaryota</taxon>
        <taxon>Viridiplantae</taxon>
        <taxon>Streptophyta</taxon>
        <taxon>Embryophyta</taxon>
        <taxon>Tracheophyta</taxon>
        <taxon>Spermatophyta</taxon>
        <taxon>Magnoliopsida</taxon>
        <taxon>Liliopsida</taxon>
        <taxon>Poales</taxon>
        <taxon>Poaceae</taxon>
        <taxon>BOP clade</taxon>
        <taxon>Oryzoideae</taxon>
        <taxon>Oryzeae</taxon>
        <taxon>Oryzinae</taxon>
        <taxon>Oryza</taxon>
        <taxon>Oryza sativa</taxon>
    </lineage>
</organism>
<evidence type="ECO:0000313" key="2">
    <source>
        <dbReference type="EMBL" id="BAT01472.1"/>
    </source>
</evidence>
<dbReference type="Gramene" id="Os07t0479350-00">
    <property type="protein sequence ID" value="Os07t0479350-00"/>
    <property type="gene ID" value="Os07g0479350"/>
</dbReference>
<accession>A0A0P0X6P3</accession>
<evidence type="ECO:0000313" key="3">
    <source>
        <dbReference type="Proteomes" id="UP000059680"/>
    </source>
</evidence>
<reference evidence="2 3" key="3">
    <citation type="journal article" date="2013" name="Rice">
        <title>Improvement of the Oryza sativa Nipponbare reference genome using next generation sequence and optical map data.</title>
        <authorList>
            <person name="Kawahara Y."/>
            <person name="de la Bastide M."/>
            <person name="Hamilton J.P."/>
            <person name="Kanamori H."/>
            <person name="McCombie W.R."/>
            <person name="Ouyang S."/>
            <person name="Schwartz D.C."/>
            <person name="Tanaka T."/>
            <person name="Wu J."/>
            <person name="Zhou S."/>
            <person name="Childs K.L."/>
            <person name="Davidson R.M."/>
            <person name="Lin H."/>
            <person name="Quesada-Ocampo L."/>
            <person name="Vaillancourt B."/>
            <person name="Sakai H."/>
            <person name="Lee S.S."/>
            <person name="Kim J."/>
            <person name="Numa H."/>
            <person name="Itoh T."/>
            <person name="Buell C.R."/>
            <person name="Matsumoto T."/>
        </authorList>
    </citation>
    <scope>NUCLEOTIDE SEQUENCE [LARGE SCALE GENOMIC DNA]</scope>
    <source>
        <strain evidence="3">cv. Nipponbare</strain>
    </source>
</reference>
<dbReference type="PaxDb" id="39947-A0A0P0X6P3"/>
<dbReference type="InParanoid" id="A0A0P0X6P3"/>